<feature type="domain" description="Na+/H+ antiporter NhaC-like C-terminal" evidence="8">
    <location>
        <begin position="185"/>
        <end position="514"/>
    </location>
</feature>
<feature type="transmembrane region" description="Helical" evidence="6">
    <location>
        <begin position="176"/>
        <end position="197"/>
    </location>
</feature>
<feature type="transmembrane region" description="Helical" evidence="6">
    <location>
        <begin position="93"/>
        <end position="111"/>
    </location>
</feature>
<evidence type="ECO:0000313" key="10">
    <source>
        <dbReference type="Proteomes" id="UP000184465"/>
    </source>
</evidence>
<feature type="transmembrane region" description="Helical" evidence="6">
    <location>
        <begin position="406"/>
        <end position="427"/>
    </location>
</feature>
<feature type="transmembrane region" description="Helical" evidence="6">
    <location>
        <begin position="499"/>
        <end position="517"/>
    </location>
</feature>
<keyword evidence="10" id="KW-1185">Reference proteome</keyword>
<keyword evidence="5 6" id="KW-0472">Membrane</keyword>
<feature type="signal peptide" evidence="7">
    <location>
        <begin position="1"/>
        <end position="24"/>
    </location>
</feature>
<evidence type="ECO:0000256" key="7">
    <source>
        <dbReference type="SAM" id="SignalP"/>
    </source>
</evidence>
<feature type="transmembrane region" description="Helical" evidence="6">
    <location>
        <begin position="34"/>
        <end position="51"/>
    </location>
</feature>
<evidence type="ECO:0000256" key="4">
    <source>
        <dbReference type="ARBA" id="ARBA00022989"/>
    </source>
</evidence>
<accession>A0A1M6QLU3</accession>
<evidence type="ECO:0000256" key="5">
    <source>
        <dbReference type="ARBA" id="ARBA00023136"/>
    </source>
</evidence>
<dbReference type="STRING" id="1121301.SAMN02745912_02630"/>
<evidence type="ECO:0000256" key="3">
    <source>
        <dbReference type="ARBA" id="ARBA00022692"/>
    </source>
</evidence>
<dbReference type="OrthoDB" id="9762978at2"/>
<evidence type="ECO:0000256" key="6">
    <source>
        <dbReference type="SAM" id="Phobius"/>
    </source>
</evidence>
<dbReference type="GO" id="GO:0005886">
    <property type="term" value="C:plasma membrane"/>
    <property type="evidence" value="ECO:0007669"/>
    <property type="project" value="UniProtKB-SubCell"/>
</dbReference>
<feature type="transmembrane region" description="Helical" evidence="6">
    <location>
        <begin position="364"/>
        <end position="386"/>
    </location>
</feature>
<proteinExistence type="predicted"/>
<gene>
    <name evidence="9" type="ORF">SAMN02745912_02630</name>
</gene>
<feature type="transmembrane region" description="Helical" evidence="6">
    <location>
        <begin position="523"/>
        <end position="542"/>
    </location>
</feature>
<keyword evidence="4 6" id="KW-1133">Transmembrane helix</keyword>
<evidence type="ECO:0000259" key="8">
    <source>
        <dbReference type="Pfam" id="PF03553"/>
    </source>
</evidence>
<keyword evidence="3 6" id="KW-0812">Transmembrane</keyword>
<evidence type="ECO:0000256" key="2">
    <source>
        <dbReference type="ARBA" id="ARBA00022475"/>
    </source>
</evidence>
<feature type="transmembrane region" description="Helical" evidence="6">
    <location>
        <begin position="58"/>
        <end position="78"/>
    </location>
</feature>
<comment type="subcellular location">
    <subcellularLocation>
        <location evidence="1">Cell membrane</location>
        <topology evidence="1">Multi-pass membrane protein</topology>
    </subcellularLocation>
</comment>
<keyword evidence="7" id="KW-0732">Signal</keyword>
<reference evidence="9 10" key="1">
    <citation type="submission" date="2016-11" db="EMBL/GenBank/DDBJ databases">
        <authorList>
            <person name="Jaros S."/>
            <person name="Januszkiewicz K."/>
            <person name="Wedrychowicz H."/>
        </authorList>
    </citation>
    <scope>NUCLEOTIDE SEQUENCE [LARGE SCALE GENOMIC DNA]</scope>
    <source>
        <strain evidence="9 10">DSM 15212</strain>
    </source>
</reference>
<protein>
    <submittedName>
        <fullName evidence="9">Transporter, NhaC family</fullName>
    </submittedName>
</protein>
<sequence>MNRRPLVTVVILCVLLMIATPVFADGGEKSVNFGIWSLLPPLIAIILAFISKQVILSLLVGIFVGATMINGNIFYGFLRTLDEYIVGSVADSWNAGILIFTLTIGGMVGVISKMGGTHAIAEALAKKAKNAKSAQLVTWLMGIVVFFDDYANTLIVGPTMRPLTDKMKISREKLSYIVDSTAAPVAGMALISTWVGYELGLIKDAFDALGMNVNVYGIFLRSIPYRFYDLFALFMVFLIAVMMRDFGPMYKAEKRARLKGKLLADGATPMASTEVDTASLKEGIKLKVSNALVPILTLVVIGFIGLWYSGGGVEQPFTFEGIRTAFGDADASVALIWASVIASAIAIIMSISQRILTLGEAFEAWVDGAKSLVITAIILTLAWSLGTVTEGVGTANYLVQIVTDTLPIAMLPFLVFIISCIVAFATGTSWGTMAIMMPLAIPLAHAFTGGTVNGILLSTLGAVLTGSIFGDHCSPISDTTIMSSMASAADHIDHVKTQLPYAITTAAVAIILGYIPAGLGVNPFISIILGGFALIAIVRFIGKSTDTEELKKLEEGTNH</sequence>
<dbReference type="RefSeq" id="WP_073150865.1">
    <property type="nucleotide sequence ID" value="NZ_FRAG01000036.1"/>
</dbReference>
<feature type="transmembrane region" description="Helical" evidence="6">
    <location>
        <begin position="331"/>
        <end position="352"/>
    </location>
</feature>
<name>A0A1M6QLU3_PARC5</name>
<evidence type="ECO:0000313" key="9">
    <source>
        <dbReference type="EMBL" id="SHK21222.1"/>
    </source>
</evidence>
<dbReference type="EMBL" id="FRAG01000036">
    <property type="protein sequence ID" value="SHK21222.1"/>
    <property type="molecule type" value="Genomic_DNA"/>
</dbReference>
<dbReference type="Proteomes" id="UP000184465">
    <property type="component" value="Unassembled WGS sequence"/>
</dbReference>
<dbReference type="PANTHER" id="PTHR43478">
    <property type="entry name" value="NA+/H+ ANTIPORTER-RELATED"/>
    <property type="match status" value="1"/>
</dbReference>
<feature type="transmembrane region" description="Helical" evidence="6">
    <location>
        <begin position="227"/>
        <end position="247"/>
    </location>
</feature>
<feature type="transmembrane region" description="Helical" evidence="6">
    <location>
        <begin position="291"/>
        <end position="311"/>
    </location>
</feature>
<dbReference type="InterPro" id="IPR018461">
    <property type="entry name" value="Na/H_Antiport_NhaC-like_C"/>
</dbReference>
<dbReference type="Pfam" id="PF03553">
    <property type="entry name" value="Na_H_antiporter"/>
    <property type="match status" value="1"/>
</dbReference>
<dbReference type="PANTHER" id="PTHR43478:SF1">
    <property type="entry name" value="NA+_H+ ANTIPORTER NHAC-LIKE C-TERMINAL DOMAIN-CONTAINING PROTEIN"/>
    <property type="match status" value="1"/>
</dbReference>
<keyword evidence="2" id="KW-1003">Cell membrane</keyword>
<dbReference type="AlphaFoldDB" id="A0A1M6QLU3"/>
<evidence type="ECO:0000256" key="1">
    <source>
        <dbReference type="ARBA" id="ARBA00004651"/>
    </source>
</evidence>
<organism evidence="9 10">
    <name type="scientific">Paramaledivibacter caminithermalis (strain DSM 15212 / CIP 107654 / DViRD3)</name>
    <name type="common">Clostridium caminithermale</name>
    <dbReference type="NCBI Taxonomy" id="1121301"/>
    <lineage>
        <taxon>Bacteria</taxon>
        <taxon>Bacillati</taxon>
        <taxon>Bacillota</taxon>
        <taxon>Clostridia</taxon>
        <taxon>Peptostreptococcales</taxon>
        <taxon>Caminicellaceae</taxon>
        <taxon>Paramaledivibacter</taxon>
    </lineage>
</organism>
<feature type="chain" id="PRO_5013314239" evidence="7">
    <location>
        <begin position="25"/>
        <end position="559"/>
    </location>
</feature>